<gene>
    <name evidence="2" type="ORF">ACFQDM_18290</name>
</gene>
<protein>
    <submittedName>
        <fullName evidence="2">Uncharacterized protein</fullName>
    </submittedName>
</protein>
<keyword evidence="1" id="KW-0472">Membrane</keyword>
<dbReference type="EMBL" id="JBHSSW010000066">
    <property type="protein sequence ID" value="MFC6200027.1"/>
    <property type="molecule type" value="Genomic_DNA"/>
</dbReference>
<keyword evidence="1" id="KW-1133">Transmembrane helix</keyword>
<accession>A0ABW1SEP1</accession>
<dbReference type="RefSeq" id="WP_377381844.1">
    <property type="nucleotide sequence ID" value="NZ_JBHSSW010000066.1"/>
</dbReference>
<keyword evidence="1" id="KW-0812">Transmembrane</keyword>
<feature type="transmembrane region" description="Helical" evidence="1">
    <location>
        <begin position="25"/>
        <end position="47"/>
    </location>
</feature>
<evidence type="ECO:0000313" key="3">
    <source>
        <dbReference type="Proteomes" id="UP001596303"/>
    </source>
</evidence>
<proteinExistence type="predicted"/>
<comment type="caution">
    <text evidence="2">The sequence shown here is derived from an EMBL/GenBank/DDBJ whole genome shotgun (WGS) entry which is preliminary data.</text>
</comment>
<sequence length="84" mass="9511">MATRYWFKRKTSALDFGRPANWKGWVALLIFIFLFALIVQMIGAWIFSGFSPLASGVWLFALLFILIGAFLKLNNHFSPPTGEA</sequence>
<organism evidence="2 3">
    <name type="scientific">Ponticaulis profundi</name>
    <dbReference type="NCBI Taxonomy" id="2665222"/>
    <lineage>
        <taxon>Bacteria</taxon>
        <taxon>Pseudomonadati</taxon>
        <taxon>Pseudomonadota</taxon>
        <taxon>Alphaproteobacteria</taxon>
        <taxon>Hyphomonadales</taxon>
        <taxon>Hyphomonadaceae</taxon>
        <taxon>Ponticaulis</taxon>
    </lineage>
</organism>
<evidence type="ECO:0000313" key="2">
    <source>
        <dbReference type="EMBL" id="MFC6200027.1"/>
    </source>
</evidence>
<reference evidence="3" key="1">
    <citation type="journal article" date="2019" name="Int. J. Syst. Evol. Microbiol.">
        <title>The Global Catalogue of Microorganisms (GCM) 10K type strain sequencing project: providing services to taxonomists for standard genome sequencing and annotation.</title>
        <authorList>
            <consortium name="The Broad Institute Genomics Platform"/>
            <consortium name="The Broad Institute Genome Sequencing Center for Infectious Disease"/>
            <person name="Wu L."/>
            <person name="Ma J."/>
        </authorList>
    </citation>
    <scope>NUCLEOTIDE SEQUENCE [LARGE SCALE GENOMIC DNA]</scope>
    <source>
        <strain evidence="3">CGMCC-1.15741</strain>
    </source>
</reference>
<evidence type="ECO:0000256" key="1">
    <source>
        <dbReference type="SAM" id="Phobius"/>
    </source>
</evidence>
<keyword evidence="3" id="KW-1185">Reference proteome</keyword>
<name>A0ABW1SEP1_9PROT</name>
<feature type="transmembrane region" description="Helical" evidence="1">
    <location>
        <begin position="53"/>
        <end position="71"/>
    </location>
</feature>
<dbReference type="Proteomes" id="UP001596303">
    <property type="component" value="Unassembled WGS sequence"/>
</dbReference>